<reference evidence="1 2" key="1">
    <citation type="submission" date="2019-12" db="EMBL/GenBank/DDBJ databases">
        <title>Whole-genome analyses of novel actinobacteria.</title>
        <authorList>
            <person name="Sahin N."/>
            <person name="Saygin H."/>
        </authorList>
    </citation>
    <scope>NUCLEOTIDE SEQUENCE [LARGE SCALE GENOMIC DNA]</scope>
    <source>
        <strain evidence="1 2">KC615</strain>
    </source>
</reference>
<name>A0A6I4VUJ4_9BACL</name>
<evidence type="ECO:0000313" key="1">
    <source>
        <dbReference type="EMBL" id="MXQ53466.1"/>
    </source>
</evidence>
<dbReference type="EMBL" id="WUUL01000004">
    <property type="protein sequence ID" value="MXQ53466.1"/>
    <property type="molecule type" value="Genomic_DNA"/>
</dbReference>
<gene>
    <name evidence="1" type="ORF">GSM42_06940</name>
</gene>
<protein>
    <submittedName>
        <fullName evidence="1">Uncharacterized protein</fullName>
    </submittedName>
</protein>
<comment type="caution">
    <text evidence="1">The sequence shown here is derived from an EMBL/GenBank/DDBJ whole genome shotgun (WGS) entry which is preliminary data.</text>
</comment>
<dbReference type="Proteomes" id="UP000430692">
    <property type="component" value="Unassembled WGS sequence"/>
</dbReference>
<accession>A0A6I4VUJ4</accession>
<keyword evidence="2" id="KW-1185">Reference proteome</keyword>
<proteinExistence type="predicted"/>
<sequence length="66" mass="7083">MSSVCLIEREVTPSIDGELGISTIRQLRVPTMRCVPSATHVRLGLTVLSPVACVMGAVSVTWRSNT</sequence>
<evidence type="ECO:0000313" key="2">
    <source>
        <dbReference type="Proteomes" id="UP000430692"/>
    </source>
</evidence>
<dbReference type="AlphaFoldDB" id="A0A6I4VUJ4"/>
<organism evidence="1 2">
    <name type="scientific">Shimazuella alba</name>
    <dbReference type="NCBI Taxonomy" id="2690964"/>
    <lineage>
        <taxon>Bacteria</taxon>
        <taxon>Bacillati</taxon>
        <taxon>Bacillota</taxon>
        <taxon>Bacilli</taxon>
        <taxon>Bacillales</taxon>
        <taxon>Thermoactinomycetaceae</taxon>
        <taxon>Shimazuella</taxon>
    </lineage>
</organism>
<dbReference type="RefSeq" id="WP_160800830.1">
    <property type="nucleotide sequence ID" value="NZ_WUUL01000004.1"/>
</dbReference>